<comment type="caution">
    <text evidence="4">The sequence shown here is derived from an EMBL/GenBank/DDBJ whole genome shotgun (WGS) entry which is preliminary data.</text>
</comment>
<dbReference type="Gene3D" id="1.20.58.120">
    <property type="entry name" value="BAG domain"/>
    <property type="match status" value="1"/>
</dbReference>
<dbReference type="GO" id="GO:0005737">
    <property type="term" value="C:cytoplasm"/>
    <property type="evidence" value="ECO:0007669"/>
    <property type="project" value="TreeGrafter"/>
</dbReference>
<evidence type="ECO:0000256" key="1">
    <source>
        <dbReference type="ARBA" id="ARBA00023186"/>
    </source>
</evidence>
<dbReference type="InterPro" id="IPR036533">
    <property type="entry name" value="BAG_dom_sf"/>
</dbReference>
<name>A0AAP0J715_9MAGN</name>
<evidence type="ECO:0008006" key="6">
    <source>
        <dbReference type="Google" id="ProtNLM"/>
    </source>
</evidence>
<dbReference type="Gene3D" id="3.10.20.90">
    <property type="entry name" value="Phosphatidylinositol 3-kinase Catalytic Subunit, Chain A, domain 1"/>
    <property type="match status" value="1"/>
</dbReference>
<dbReference type="PANTHER" id="PTHR12329">
    <property type="entry name" value="BCL2-ASSOCIATED ATHANOGENE"/>
    <property type="match status" value="1"/>
</dbReference>
<dbReference type="InterPro" id="IPR003103">
    <property type="entry name" value="BAG_domain"/>
</dbReference>
<dbReference type="PROSITE" id="PS50053">
    <property type="entry name" value="UBIQUITIN_2"/>
    <property type="match status" value="1"/>
</dbReference>
<dbReference type="GO" id="GO:0051087">
    <property type="term" value="F:protein-folding chaperone binding"/>
    <property type="evidence" value="ECO:0007669"/>
    <property type="project" value="InterPro"/>
</dbReference>
<accession>A0AAP0J715</accession>
<dbReference type="GO" id="GO:0050821">
    <property type="term" value="P:protein stabilization"/>
    <property type="evidence" value="ECO:0007669"/>
    <property type="project" value="TreeGrafter"/>
</dbReference>
<evidence type="ECO:0000259" key="2">
    <source>
        <dbReference type="PROSITE" id="PS50053"/>
    </source>
</evidence>
<dbReference type="InterPro" id="IPR029071">
    <property type="entry name" value="Ubiquitin-like_domsf"/>
</dbReference>
<dbReference type="Pfam" id="PF02179">
    <property type="entry name" value="BAG"/>
    <property type="match status" value="1"/>
</dbReference>
<feature type="domain" description="Ubiquitin-like" evidence="2">
    <location>
        <begin position="20"/>
        <end position="89"/>
    </location>
</feature>
<dbReference type="InterPro" id="IPR000626">
    <property type="entry name" value="Ubiquitin-like_dom"/>
</dbReference>
<dbReference type="PROSITE" id="PS51035">
    <property type="entry name" value="BAG"/>
    <property type="match status" value="1"/>
</dbReference>
<proteinExistence type="predicted"/>
<dbReference type="EMBL" id="JBBNAF010000007">
    <property type="protein sequence ID" value="KAK9127366.1"/>
    <property type="molecule type" value="Genomic_DNA"/>
</dbReference>
<dbReference type="SUPFAM" id="SSF63491">
    <property type="entry name" value="BAG domain"/>
    <property type="match status" value="1"/>
</dbReference>
<dbReference type="Pfam" id="PF00240">
    <property type="entry name" value="ubiquitin"/>
    <property type="match status" value="1"/>
</dbReference>
<organism evidence="4 5">
    <name type="scientific">Stephania yunnanensis</name>
    <dbReference type="NCBI Taxonomy" id="152371"/>
    <lineage>
        <taxon>Eukaryota</taxon>
        <taxon>Viridiplantae</taxon>
        <taxon>Streptophyta</taxon>
        <taxon>Embryophyta</taxon>
        <taxon>Tracheophyta</taxon>
        <taxon>Spermatophyta</taxon>
        <taxon>Magnoliopsida</taxon>
        <taxon>Ranunculales</taxon>
        <taxon>Menispermaceae</taxon>
        <taxon>Menispermoideae</taxon>
        <taxon>Cissampelideae</taxon>
        <taxon>Stephania</taxon>
    </lineage>
</organism>
<evidence type="ECO:0000313" key="4">
    <source>
        <dbReference type="EMBL" id="KAK9127366.1"/>
    </source>
</evidence>
<reference evidence="4 5" key="1">
    <citation type="submission" date="2024-01" db="EMBL/GenBank/DDBJ databases">
        <title>Genome assemblies of Stephania.</title>
        <authorList>
            <person name="Yang L."/>
        </authorList>
    </citation>
    <scope>NUCLEOTIDE SEQUENCE [LARGE SCALE GENOMIC DNA]</scope>
    <source>
        <strain evidence="4">YNDBR</strain>
        <tissue evidence="4">Leaf</tissue>
    </source>
</reference>
<dbReference type="SUPFAM" id="SSF54236">
    <property type="entry name" value="Ubiquitin-like"/>
    <property type="match status" value="1"/>
</dbReference>
<gene>
    <name evidence="4" type="ORF">Syun_016163</name>
</gene>
<dbReference type="Proteomes" id="UP001420932">
    <property type="component" value="Unassembled WGS sequence"/>
</dbReference>
<dbReference type="AlphaFoldDB" id="A0AAP0J715"/>
<evidence type="ECO:0000313" key="5">
    <source>
        <dbReference type="Proteomes" id="UP001420932"/>
    </source>
</evidence>
<protein>
    <recommendedName>
        <fullName evidence="6">BAG family molecular chaperone regulator 4</fullName>
    </recommendedName>
</protein>
<keyword evidence="5" id="KW-1185">Reference proteome</keyword>
<sequence length="243" mass="27133">MVVQKRDDDDDGVCGSRPMIKIKVSSNGSHHHEIEVPAHSTFGDLKNLLFNETGLEPKEQRLLFQGKERENEECLHMVDVKDMSKVELLEDPASREKKLQAMKRDNGISVSCIAIASVKAEVDNLAMKVTALESVMHSETKLDEKEFVVLTELLMLQLLKLDGIEAEGEAKVQRRVEVCRVQNLVNTLDNLKARNSNSFGGNSNHSASLTTKWEAFESGVGSLSAPAPRMLTTRITNDWQLFD</sequence>
<feature type="domain" description="BAG" evidence="3">
    <location>
        <begin position="114"/>
        <end position="192"/>
    </location>
</feature>
<dbReference type="SMART" id="SM00213">
    <property type="entry name" value="UBQ"/>
    <property type="match status" value="1"/>
</dbReference>
<dbReference type="GO" id="GO:0000774">
    <property type="term" value="F:adenyl-nucleotide exchange factor activity"/>
    <property type="evidence" value="ECO:0007669"/>
    <property type="project" value="TreeGrafter"/>
</dbReference>
<dbReference type="InterPro" id="IPR039773">
    <property type="entry name" value="BAG_chaperone_regulator"/>
</dbReference>
<evidence type="ECO:0000259" key="3">
    <source>
        <dbReference type="PROSITE" id="PS51035"/>
    </source>
</evidence>
<dbReference type="PANTHER" id="PTHR12329:SF16">
    <property type="entry name" value="BAG FAMILY MOLECULAR CHAPERONE REGULATOR 1"/>
    <property type="match status" value="1"/>
</dbReference>
<dbReference type="SMART" id="SM00264">
    <property type="entry name" value="BAG"/>
    <property type="match status" value="1"/>
</dbReference>
<keyword evidence="1" id="KW-0143">Chaperone</keyword>